<proteinExistence type="predicted"/>
<dbReference type="PANTHER" id="PTHR11614">
    <property type="entry name" value="PHOSPHOLIPASE-RELATED"/>
    <property type="match status" value="1"/>
</dbReference>
<organism evidence="2 3">
    <name type="scientific">Balneatrix alpica</name>
    <dbReference type="NCBI Taxonomy" id="75684"/>
    <lineage>
        <taxon>Bacteria</taxon>
        <taxon>Pseudomonadati</taxon>
        <taxon>Pseudomonadota</taxon>
        <taxon>Gammaproteobacteria</taxon>
        <taxon>Oceanospirillales</taxon>
        <taxon>Balneatrichaceae</taxon>
        <taxon>Balneatrix</taxon>
    </lineage>
</organism>
<dbReference type="InterPro" id="IPR022742">
    <property type="entry name" value="Hydrolase_4"/>
</dbReference>
<sequence length="322" mass="36770">MQQPIPLWLRLHQQLPPYPCSASELSPLLQGYLHHYALDAWRWQAGVQVECGWLPIAGQRIHLYRAYPVGEIKGALWIVTGYTDHLGLYGRLLQMGLARGWQVYAFDWPGHGLSSGERASIQRFQQYQQVLAALLWQQDITQVGPCIAVGQSTGGAMLLDALLHEPRMSQHFAGVSVLAPLLYPYQPAKVRWLYRFLSPYLRKIKRDFGCTSHDRDFLDFLAYDDYLQPSHLSVDWIGAMLEWIPSMLTAAPSSYPVQIFQGGRDTTVAAQANIAVYRALFPQAQVQWLPEAHHQLVNESEEFFHIIRQGLEAFWTKVEERG</sequence>
<dbReference type="EMBL" id="JBHLZN010000011">
    <property type="protein sequence ID" value="MFB9888151.1"/>
    <property type="molecule type" value="Genomic_DNA"/>
</dbReference>
<evidence type="ECO:0000313" key="3">
    <source>
        <dbReference type="Proteomes" id="UP001589628"/>
    </source>
</evidence>
<dbReference type="SUPFAM" id="SSF53474">
    <property type="entry name" value="alpha/beta-Hydrolases"/>
    <property type="match status" value="1"/>
</dbReference>
<reference evidence="2 3" key="1">
    <citation type="submission" date="2024-09" db="EMBL/GenBank/DDBJ databases">
        <authorList>
            <person name="Sun Q."/>
            <person name="Mori K."/>
        </authorList>
    </citation>
    <scope>NUCLEOTIDE SEQUENCE [LARGE SCALE GENOMIC DNA]</scope>
    <source>
        <strain evidence="2 3">ATCC 51285</strain>
    </source>
</reference>
<evidence type="ECO:0000313" key="2">
    <source>
        <dbReference type="EMBL" id="MFB9888151.1"/>
    </source>
</evidence>
<gene>
    <name evidence="2" type="ORF">ACFFLH_17200</name>
</gene>
<feature type="domain" description="Serine aminopeptidase S33" evidence="1">
    <location>
        <begin position="71"/>
        <end position="301"/>
    </location>
</feature>
<dbReference type="GO" id="GO:0016787">
    <property type="term" value="F:hydrolase activity"/>
    <property type="evidence" value="ECO:0007669"/>
    <property type="project" value="UniProtKB-KW"/>
</dbReference>
<protein>
    <submittedName>
        <fullName evidence="2">Alpha/beta fold hydrolase</fullName>
    </submittedName>
</protein>
<keyword evidence="3" id="KW-1185">Reference proteome</keyword>
<keyword evidence="2" id="KW-0378">Hydrolase</keyword>
<dbReference type="InterPro" id="IPR051044">
    <property type="entry name" value="MAG_DAG_Lipase"/>
</dbReference>
<accession>A0ABV5ZJ19</accession>
<evidence type="ECO:0000259" key="1">
    <source>
        <dbReference type="Pfam" id="PF12146"/>
    </source>
</evidence>
<comment type="caution">
    <text evidence="2">The sequence shown here is derived from an EMBL/GenBank/DDBJ whole genome shotgun (WGS) entry which is preliminary data.</text>
</comment>
<dbReference type="Gene3D" id="3.40.50.1820">
    <property type="entry name" value="alpha/beta hydrolase"/>
    <property type="match status" value="1"/>
</dbReference>
<dbReference type="Pfam" id="PF12146">
    <property type="entry name" value="Hydrolase_4"/>
    <property type="match status" value="1"/>
</dbReference>
<name>A0ABV5ZJ19_9GAMM</name>
<dbReference type="InterPro" id="IPR029058">
    <property type="entry name" value="AB_hydrolase_fold"/>
</dbReference>
<dbReference type="Proteomes" id="UP001589628">
    <property type="component" value="Unassembled WGS sequence"/>
</dbReference>
<dbReference type="RefSeq" id="WP_162157430.1">
    <property type="nucleotide sequence ID" value="NZ_JBHLZN010000011.1"/>
</dbReference>